<organism evidence="1 2">
    <name type="scientific">Micromonospora sonchi</name>
    <dbReference type="NCBI Taxonomy" id="1763543"/>
    <lineage>
        <taxon>Bacteria</taxon>
        <taxon>Bacillati</taxon>
        <taxon>Actinomycetota</taxon>
        <taxon>Actinomycetes</taxon>
        <taxon>Micromonosporales</taxon>
        <taxon>Micromonosporaceae</taxon>
        <taxon>Micromonospora</taxon>
    </lineage>
</organism>
<proteinExistence type="predicted"/>
<reference evidence="1" key="1">
    <citation type="journal article" date="2014" name="Int. J. Syst. Evol. Microbiol.">
        <title>Complete genome sequence of Corynebacterium casei LMG S-19264T (=DSM 44701T), isolated from a smear-ripened cheese.</title>
        <authorList>
            <consortium name="US DOE Joint Genome Institute (JGI-PGF)"/>
            <person name="Walter F."/>
            <person name="Albersmeier A."/>
            <person name="Kalinowski J."/>
            <person name="Ruckert C."/>
        </authorList>
    </citation>
    <scope>NUCLEOTIDE SEQUENCE</scope>
    <source>
        <strain evidence="1">CGMCC 4.7312</strain>
    </source>
</reference>
<sequence>MNPRCPLLPPTSGLKLSTRFAQGVSGSGPHATNERTDTIDIDWNRPLLPTLICEFKVYASFAKG</sequence>
<comment type="caution">
    <text evidence="1">The sequence shown here is derived from an EMBL/GenBank/DDBJ whole genome shotgun (WGS) entry which is preliminary data.</text>
</comment>
<dbReference type="AlphaFoldDB" id="A0A917TJU2"/>
<name>A0A917TJU2_9ACTN</name>
<accession>A0A917TJU2</accession>
<protein>
    <submittedName>
        <fullName evidence="1">Uncharacterized protein</fullName>
    </submittedName>
</protein>
<dbReference type="EMBL" id="BMNB01000002">
    <property type="protein sequence ID" value="GGM23423.1"/>
    <property type="molecule type" value="Genomic_DNA"/>
</dbReference>
<dbReference type="Proteomes" id="UP000608890">
    <property type="component" value="Unassembled WGS sequence"/>
</dbReference>
<keyword evidence="2" id="KW-1185">Reference proteome</keyword>
<evidence type="ECO:0000313" key="2">
    <source>
        <dbReference type="Proteomes" id="UP000608890"/>
    </source>
</evidence>
<gene>
    <name evidence="1" type="ORF">GCM10011608_05200</name>
</gene>
<evidence type="ECO:0000313" key="1">
    <source>
        <dbReference type="EMBL" id="GGM23423.1"/>
    </source>
</evidence>
<reference evidence="1" key="2">
    <citation type="submission" date="2020-09" db="EMBL/GenBank/DDBJ databases">
        <authorList>
            <person name="Sun Q."/>
            <person name="Zhou Y."/>
        </authorList>
    </citation>
    <scope>NUCLEOTIDE SEQUENCE</scope>
    <source>
        <strain evidence="1">CGMCC 4.7312</strain>
    </source>
</reference>